<dbReference type="GO" id="GO:0004748">
    <property type="term" value="F:ribonucleoside-diphosphate reductase activity, thioredoxin disulfide as acceptor"/>
    <property type="evidence" value="ECO:0007669"/>
    <property type="project" value="TreeGrafter"/>
</dbReference>
<keyword evidence="10" id="KW-0411">Iron-sulfur</keyword>
<keyword evidence="9" id="KW-0408">Iron</keyword>
<keyword evidence="6" id="KW-0949">S-adenosyl-L-methionine</keyword>
<evidence type="ECO:0000256" key="1">
    <source>
        <dbReference type="ARBA" id="ARBA00001966"/>
    </source>
</evidence>
<dbReference type="NCBIfam" id="TIGR02491">
    <property type="entry name" value="NrdG"/>
    <property type="match status" value="1"/>
</dbReference>
<dbReference type="Pfam" id="PF13353">
    <property type="entry name" value="Fer4_12"/>
    <property type="match status" value="1"/>
</dbReference>
<dbReference type="Gene3D" id="3.20.20.70">
    <property type="entry name" value="Aldolase class I"/>
    <property type="match status" value="1"/>
</dbReference>
<evidence type="ECO:0000313" key="13">
    <source>
        <dbReference type="EMBL" id="HIR41758.1"/>
    </source>
</evidence>
<dbReference type="SFLD" id="SFLDF00299">
    <property type="entry name" value="anaerobic_ribonucleoside-triph"/>
    <property type="match status" value="1"/>
</dbReference>
<dbReference type="SFLD" id="SFLDG01066">
    <property type="entry name" value="organic_radical-activating_enz"/>
    <property type="match status" value="1"/>
</dbReference>
<proteinExistence type="inferred from homology"/>
<dbReference type="InterPro" id="IPR012837">
    <property type="entry name" value="NrdG"/>
</dbReference>
<evidence type="ECO:0000256" key="4">
    <source>
        <dbReference type="ARBA" id="ARBA00014281"/>
    </source>
</evidence>
<keyword evidence="8 12" id="KW-0560">Oxidoreductase</keyword>
<accession>A0A9D1AK31</accession>
<evidence type="ECO:0000256" key="10">
    <source>
        <dbReference type="ARBA" id="ARBA00023014"/>
    </source>
</evidence>
<evidence type="ECO:0000256" key="12">
    <source>
        <dbReference type="PIRNR" id="PIRNR000368"/>
    </source>
</evidence>
<comment type="caution">
    <text evidence="13">The sequence shown here is derived from an EMBL/GenBank/DDBJ whole genome shotgun (WGS) entry which is preliminary data.</text>
</comment>
<dbReference type="CDD" id="cd01335">
    <property type="entry name" value="Radical_SAM"/>
    <property type="match status" value="1"/>
</dbReference>
<evidence type="ECO:0000256" key="3">
    <source>
        <dbReference type="ARBA" id="ARBA00009777"/>
    </source>
</evidence>
<evidence type="ECO:0000256" key="9">
    <source>
        <dbReference type="ARBA" id="ARBA00023004"/>
    </source>
</evidence>
<dbReference type="EC" id="1.97.1.-" evidence="12"/>
<protein>
    <recommendedName>
        <fullName evidence="4 12">Anaerobic ribonucleoside-triphosphate reductase-activating protein</fullName>
        <ecNumber evidence="12">1.97.1.-</ecNumber>
    </recommendedName>
</protein>
<dbReference type="SFLD" id="SFLDS00029">
    <property type="entry name" value="Radical_SAM"/>
    <property type="match status" value="1"/>
</dbReference>
<comment type="function">
    <text evidence="2 12">Activation of anaerobic ribonucleoside-triphosphate reductase under anaerobic conditions by generation of an organic free radical, using S-adenosylmethionine and reduced flavodoxin as cosubstrates to produce 5'-deoxy-adenosine.</text>
</comment>
<dbReference type="PIRSF" id="PIRSF000368">
    <property type="entry name" value="NrdG"/>
    <property type="match status" value="1"/>
</dbReference>
<reference evidence="13" key="2">
    <citation type="journal article" date="2021" name="PeerJ">
        <title>Extensive microbial diversity within the chicken gut microbiome revealed by metagenomics and culture.</title>
        <authorList>
            <person name="Gilroy R."/>
            <person name="Ravi A."/>
            <person name="Getino M."/>
            <person name="Pursley I."/>
            <person name="Horton D.L."/>
            <person name="Alikhan N.F."/>
            <person name="Baker D."/>
            <person name="Gharbi K."/>
            <person name="Hall N."/>
            <person name="Watson M."/>
            <person name="Adriaenssens E.M."/>
            <person name="Foster-Nyarko E."/>
            <person name="Jarju S."/>
            <person name="Secka A."/>
            <person name="Antonio M."/>
            <person name="Oren A."/>
            <person name="Chaudhuri R.R."/>
            <person name="La Ragione R."/>
            <person name="Hildebrand F."/>
            <person name="Pallen M.J."/>
        </authorList>
    </citation>
    <scope>NUCLEOTIDE SEQUENCE</scope>
    <source>
        <strain evidence="13">CHK184-25365</strain>
    </source>
</reference>
<evidence type="ECO:0000256" key="11">
    <source>
        <dbReference type="ARBA" id="ARBA00047365"/>
    </source>
</evidence>
<evidence type="ECO:0000256" key="8">
    <source>
        <dbReference type="ARBA" id="ARBA00023002"/>
    </source>
</evidence>
<sequence>MNYAEIKKVDVADGTGVRVSLFVSGCTHHCPGCFNEETWDFTYGKPFTPAVEEELLAALDHPYVAGLTLLGGEPMEPEHQRALLPFLQKVRAKFPQKDIWCYSGYTLEELLGESRAHCEATRPMLELMDVLVDGEFIQAQKDITLKFRGSANQRIILLKPTLETGEIALSPLNEK</sequence>
<dbReference type="InterPro" id="IPR034457">
    <property type="entry name" value="Organic_radical-activating"/>
</dbReference>
<gene>
    <name evidence="13" type="primary">nrdG</name>
    <name evidence="13" type="ORF">IAB36_08020</name>
</gene>
<dbReference type="InterPro" id="IPR007197">
    <property type="entry name" value="rSAM"/>
</dbReference>
<dbReference type="SFLD" id="SFLDG01063">
    <property type="entry name" value="activating_enzymes__group_1"/>
    <property type="match status" value="1"/>
</dbReference>
<evidence type="ECO:0000256" key="2">
    <source>
        <dbReference type="ARBA" id="ARBA00003852"/>
    </source>
</evidence>
<dbReference type="PANTHER" id="PTHR30352:SF2">
    <property type="entry name" value="ANAEROBIC RIBONUCLEOSIDE-TRIPHOSPHATE REDUCTASE-ACTIVATING PROTEIN"/>
    <property type="match status" value="1"/>
</dbReference>
<keyword evidence="5" id="KW-0004">4Fe-4S</keyword>
<comment type="cofactor">
    <cofactor evidence="1">
        <name>[4Fe-4S] cluster</name>
        <dbReference type="ChEBI" id="CHEBI:49883"/>
    </cofactor>
</comment>
<comment type="similarity">
    <text evidence="3 12">Belongs to the organic radical-activating enzymes family.</text>
</comment>
<evidence type="ECO:0000256" key="7">
    <source>
        <dbReference type="ARBA" id="ARBA00022723"/>
    </source>
</evidence>
<dbReference type="GO" id="GO:0051539">
    <property type="term" value="F:4 iron, 4 sulfur cluster binding"/>
    <property type="evidence" value="ECO:0007669"/>
    <property type="project" value="UniProtKB-KW"/>
</dbReference>
<dbReference type="InterPro" id="IPR013785">
    <property type="entry name" value="Aldolase_TIM"/>
</dbReference>
<dbReference type="InterPro" id="IPR001989">
    <property type="entry name" value="Radical_activat_CS"/>
</dbReference>
<evidence type="ECO:0000313" key="14">
    <source>
        <dbReference type="Proteomes" id="UP000886749"/>
    </source>
</evidence>
<dbReference type="InterPro" id="IPR058240">
    <property type="entry name" value="rSAM_sf"/>
</dbReference>
<dbReference type="EMBL" id="DVGY01000185">
    <property type="protein sequence ID" value="HIR41758.1"/>
    <property type="molecule type" value="Genomic_DNA"/>
</dbReference>
<dbReference type="PROSITE" id="PS01087">
    <property type="entry name" value="RADICAL_ACTIVATING"/>
    <property type="match status" value="1"/>
</dbReference>
<comment type="catalytic activity">
    <reaction evidence="11">
        <text>glycyl-[protein] + reduced [flavodoxin] + S-adenosyl-L-methionine = glycin-2-yl radical-[protein] + semiquinone [flavodoxin] + 5'-deoxyadenosine + L-methionine + H(+)</text>
        <dbReference type="Rhea" id="RHEA:61976"/>
        <dbReference type="Rhea" id="RHEA-COMP:10622"/>
        <dbReference type="Rhea" id="RHEA-COMP:14480"/>
        <dbReference type="Rhea" id="RHEA-COMP:15993"/>
        <dbReference type="Rhea" id="RHEA-COMP:15994"/>
        <dbReference type="ChEBI" id="CHEBI:15378"/>
        <dbReference type="ChEBI" id="CHEBI:17319"/>
        <dbReference type="ChEBI" id="CHEBI:29947"/>
        <dbReference type="ChEBI" id="CHEBI:32722"/>
        <dbReference type="ChEBI" id="CHEBI:57618"/>
        <dbReference type="ChEBI" id="CHEBI:57844"/>
        <dbReference type="ChEBI" id="CHEBI:59789"/>
        <dbReference type="ChEBI" id="CHEBI:140311"/>
    </reaction>
</comment>
<dbReference type="GO" id="GO:0046872">
    <property type="term" value="F:metal ion binding"/>
    <property type="evidence" value="ECO:0007669"/>
    <property type="project" value="UniProtKB-KW"/>
</dbReference>
<evidence type="ECO:0000256" key="6">
    <source>
        <dbReference type="ARBA" id="ARBA00022691"/>
    </source>
</evidence>
<dbReference type="Proteomes" id="UP000886749">
    <property type="component" value="Unassembled WGS sequence"/>
</dbReference>
<reference evidence="13" key="1">
    <citation type="submission" date="2020-10" db="EMBL/GenBank/DDBJ databases">
        <authorList>
            <person name="Gilroy R."/>
        </authorList>
    </citation>
    <scope>NUCLEOTIDE SEQUENCE</scope>
    <source>
        <strain evidence="13">CHK184-25365</strain>
    </source>
</reference>
<keyword evidence="7" id="KW-0479">Metal-binding</keyword>
<evidence type="ECO:0000256" key="5">
    <source>
        <dbReference type="ARBA" id="ARBA00022485"/>
    </source>
</evidence>
<dbReference type="SUPFAM" id="SSF102114">
    <property type="entry name" value="Radical SAM enzymes"/>
    <property type="match status" value="1"/>
</dbReference>
<dbReference type="PANTHER" id="PTHR30352">
    <property type="entry name" value="PYRUVATE FORMATE-LYASE-ACTIVATING ENZYME"/>
    <property type="match status" value="1"/>
</dbReference>
<organism evidence="13 14">
    <name type="scientific">Candidatus Egerieicola pullicola</name>
    <dbReference type="NCBI Taxonomy" id="2840775"/>
    <lineage>
        <taxon>Bacteria</taxon>
        <taxon>Bacillati</taxon>
        <taxon>Bacillota</taxon>
        <taxon>Clostridia</taxon>
        <taxon>Eubacteriales</taxon>
        <taxon>Oscillospiraceae</taxon>
        <taxon>Oscillospiraceae incertae sedis</taxon>
        <taxon>Candidatus Egerieicola</taxon>
    </lineage>
</organism>
<dbReference type="AlphaFoldDB" id="A0A9D1AK31"/>
<dbReference type="GO" id="GO:0043365">
    <property type="term" value="F:[formate-C-acetyltransferase]-activating enzyme activity"/>
    <property type="evidence" value="ECO:0007669"/>
    <property type="project" value="InterPro"/>
</dbReference>
<name>A0A9D1AK31_9FIRM</name>